<accession>A0A225WNY8</accession>
<comment type="caution">
    <text evidence="1">The sequence shown here is derived from an EMBL/GenBank/DDBJ whole genome shotgun (WGS) entry which is preliminary data.</text>
</comment>
<protein>
    <submittedName>
        <fullName evidence="1">Crinkler (CRN)</fullName>
    </submittedName>
</protein>
<organism evidence="1 2">
    <name type="scientific">Phytophthora megakarya</name>
    <dbReference type="NCBI Taxonomy" id="4795"/>
    <lineage>
        <taxon>Eukaryota</taxon>
        <taxon>Sar</taxon>
        <taxon>Stramenopiles</taxon>
        <taxon>Oomycota</taxon>
        <taxon>Peronosporomycetes</taxon>
        <taxon>Peronosporales</taxon>
        <taxon>Peronosporaceae</taxon>
        <taxon>Phytophthora</taxon>
    </lineage>
</organism>
<dbReference type="OrthoDB" id="110859at2759"/>
<dbReference type="Proteomes" id="UP000198211">
    <property type="component" value="Unassembled WGS sequence"/>
</dbReference>
<reference evidence="2" key="1">
    <citation type="submission" date="2017-03" db="EMBL/GenBank/DDBJ databases">
        <title>Phytopthora megakarya and P. palmivora, two closely related causual agents of cacao black pod achieved similar genome size and gene model numbers by different mechanisms.</title>
        <authorList>
            <person name="Ali S."/>
            <person name="Shao J."/>
            <person name="Larry D.J."/>
            <person name="Kronmiller B."/>
            <person name="Shen D."/>
            <person name="Strem M.D."/>
            <person name="Melnick R.L."/>
            <person name="Guiltinan M.J."/>
            <person name="Tyler B.M."/>
            <person name="Meinhardt L.W."/>
            <person name="Bailey B.A."/>
        </authorList>
    </citation>
    <scope>NUCLEOTIDE SEQUENCE [LARGE SCALE GENOMIC DNA]</scope>
    <source>
        <strain evidence="2">zdho120</strain>
    </source>
</reference>
<gene>
    <name evidence="1" type="ORF">PHMEG_0006379</name>
</gene>
<dbReference type="EMBL" id="NBNE01000449">
    <property type="protein sequence ID" value="OWZ19385.1"/>
    <property type="molecule type" value="Genomic_DNA"/>
</dbReference>
<proteinExistence type="predicted"/>
<keyword evidence="2" id="KW-1185">Reference proteome</keyword>
<dbReference type="AlphaFoldDB" id="A0A225WNY8"/>
<evidence type="ECO:0000313" key="1">
    <source>
        <dbReference type="EMBL" id="OWZ19385.1"/>
    </source>
</evidence>
<sequence length="81" mass="9200">MNVMTRCAHNPEEKNYWVPASNLCKTVGAVAKWNLYSDKTHSVQQLCLLQTTLGNIELQFNHCKIAEIQSMFAEVVFIPSD</sequence>
<evidence type="ECO:0000313" key="2">
    <source>
        <dbReference type="Proteomes" id="UP000198211"/>
    </source>
</evidence>
<name>A0A225WNY8_9STRA</name>